<feature type="region of interest" description="Disordered" evidence="1">
    <location>
        <begin position="248"/>
        <end position="279"/>
    </location>
</feature>
<organism evidence="4 5">
    <name type="scientific">Castilleja foliolosa</name>
    <dbReference type="NCBI Taxonomy" id="1961234"/>
    <lineage>
        <taxon>Eukaryota</taxon>
        <taxon>Viridiplantae</taxon>
        <taxon>Streptophyta</taxon>
        <taxon>Embryophyta</taxon>
        <taxon>Tracheophyta</taxon>
        <taxon>Spermatophyta</taxon>
        <taxon>Magnoliopsida</taxon>
        <taxon>eudicotyledons</taxon>
        <taxon>Gunneridae</taxon>
        <taxon>Pentapetalae</taxon>
        <taxon>asterids</taxon>
        <taxon>lamiids</taxon>
        <taxon>Lamiales</taxon>
        <taxon>Orobanchaceae</taxon>
        <taxon>Pedicularideae</taxon>
        <taxon>Castillejinae</taxon>
        <taxon>Castilleja</taxon>
    </lineage>
</organism>
<accession>A0ABD3DMD9</accession>
<feature type="domain" description="DUF4283" evidence="2">
    <location>
        <begin position="39"/>
        <end position="114"/>
    </location>
</feature>
<evidence type="ECO:0000313" key="4">
    <source>
        <dbReference type="EMBL" id="KAL3642056.1"/>
    </source>
</evidence>
<keyword evidence="5" id="KW-1185">Reference proteome</keyword>
<dbReference type="PANTHER" id="PTHR31286:SF167">
    <property type="entry name" value="OS09G0268800 PROTEIN"/>
    <property type="match status" value="1"/>
</dbReference>
<dbReference type="InterPro" id="IPR025558">
    <property type="entry name" value="DUF4283"/>
</dbReference>
<evidence type="ECO:0008006" key="6">
    <source>
        <dbReference type="Google" id="ProtNLM"/>
    </source>
</evidence>
<dbReference type="Pfam" id="PF14111">
    <property type="entry name" value="DUF4283"/>
    <property type="match status" value="1"/>
</dbReference>
<dbReference type="AlphaFoldDB" id="A0ABD3DMD9"/>
<dbReference type="EMBL" id="JAVIJP010000016">
    <property type="protein sequence ID" value="KAL3642056.1"/>
    <property type="molecule type" value="Genomic_DNA"/>
</dbReference>
<feature type="compositionally biased region" description="Low complexity" evidence="1">
    <location>
        <begin position="260"/>
        <end position="274"/>
    </location>
</feature>
<comment type="caution">
    <text evidence="4">The sequence shown here is derived from an EMBL/GenBank/DDBJ whole genome shotgun (WGS) entry which is preliminary data.</text>
</comment>
<evidence type="ECO:0000313" key="5">
    <source>
        <dbReference type="Proteomes" id="UP001632038"/>
    </source>
</evidence>
<name>A0ABD3DMD9_9LAMI</name>
<feature type="region of interest" description="Disordered" evidence="1">
    <location>
        <begin position="321"/>
        <end position="350"/>
    </location>
</feature>
<dbReference type="PANTHER" id="PTHR31286">
    <property type="entry name" value="GLYCINE-RICH CELL WALL STRUCTURAL PROTEIN 1.8-LIKE"/>
    <property type="match status" value="1"/>
</dbReference>
<dbReference type="Proteomes" id="UP001632038">
    <property type="component" value="Unassembled WGS sequence"/>
</dbReference>
<evidence type="ECO:0000259" key="3">
    <source>
        <dbReference type="Pfam" id="PF14392"/>
    </source>
</evidence>
<feature type="region of interest" description="Disordered" evidence="1">
    <location>
        <begin position="481"/>
        <end position="521"/>
    </location>
</feature>
<protein>
    <recommendedName>
        <fullName evidence="6">CCHC-type domain-containing protein</fullName>
    </recommendedName>
</protein>
<dbReference type="InterPro" id="IPR040256">
    <property type="entry name" value="At4g02000-like"/>
</dbReference>
<feature type="domain" description="Zinc knuckle CX2CX4HX4C" evidence="3">
    <location>
        <begin position="176"/>
        <end position="223"/>
    </location>
</feature>
<proteinExistence type="predicted"/>
<dbReference type="Pfam" id="PF14392">
    <property type="entry name" value="zf-CCHC_4"/>
    <property type="match status" value="1"/>
</dbReference>
<gene>
    <name evidence="4" type="ORF">CASFOL_012871</name>
</gene>
<evidence type="ECO:0000259" key="2">
    <source>
        <dbReference type="Pfam" id="PF14111"/>
    </source>
</evidence>
<sequence>MNNQTAINALLDNLDIQCFKSIEVTQKLDNNPPERNDKENVLIAKVITQKQLNMNAFKTTILRAWNPTKKVTTNTLSDNSMAFIFEEEMDLNKVLRSSWTFRDHQLVVAKWPPDKPLNEVNLEKISFWVQAFGIPVKYTNTNTAEAIGKVLGGLLKADLNSPTQRWRKSLRIQVEMDLSQSLQSNIILSFNGNTKTLIELRYERLIDYCFRCGLIGHKNITCKNEEIRSINCGPWLKAECLHIENPKSNLRSPNGSPAKNPTNSGNNSDGGNQNLIPAVDSNRNVEGLIGYGGKTGEEEVGEKMAVDNAIIILPKAGLETHTHVPEKEKQDSDKTDLICKNPDTEDNSKRRLKSLNPYEEGGENEINRQVGYVTRMTVDQIISHMHDEMEPDPSPEVVNRVNKRKAELGLIQAQYNISIGFSPYNPKSAFLSPMPNYPFNNKKPKFSFSNSKLPLVAENMRPEEEIEEISNAIDLNLQNEIEAAQSSQSSNNSTREPVYDVIRKNSQSPTIQKTNNSSGGI</sequence>
<feature type="compositionally biased region" description="Low complexity" evidence="1">
    <location>
        <begin position="483"/>
        <end position="493"/>
    </location>
</feature>
<reference evidence="5" key="1">
    <citation type="journal article" date="2024" name="IScience">
        <title>Strigolactones Initiate the Formation of Haustorium-like Structures in Castilleja.</title>
        <authorList>
            <person name="Buerger M."/>
            <person name="Peterson D."/>
            <person name="Chory J."/>
        </authorList>
    </citation>
    <scope>NUCLEOTIDE SEQUENCE [LARGE SCALE GENOMIC DNA]</scope>
</reference>
<dbReference type="InterPro" id="IPR025836">
    <property type="entry name" value="Zn_knuckle_CX2CX4HX4C"/>
</dbReference>
<feature type="compositionally biased region" description="Polar residues" evidence="1">
    <location>
        <begin position="248"/>
        <end position="259"/>
    </location>
</feature>
<evidence type="ECO:0000256" key="1">
    <source>
        <dbReference type="SAM" id="MobiDB-lite"/>
    </source>
</evidence>
<feature type="compositionally biased region" description="Basic and acidic residues" evidence="1">
    <location>
        <begin position="321"/>
        <end position="349"/>
    </location>
</feature>
<feature type="compositionally biased region" description="Polar residues" evidence="1">
    <location>
        <begin position="504"/>
        <end position="521"/>
    </location>
</feature>